<reference evidence="4" key="1">
    <citation type="submission" date="2023-03" db="EMBL/GenBank/DDBJ databases">
        <title>Chromosome-scale reference genome and RAD-based genetic map of yellow starthistle (Centaurea solstitialis) reveal putative structural variation and QTLs associated with invader traits.</title>
        <authorList>
            <person name="Reatini B."/>
            <person name="Cang F.A."/>
            <person name="Jiang Q."/>
            <person name="Mckibben M.T.W."/>
            <person name="Barker M.S."/>
            <person name="Rieseberg L.H."/>
            <person name="Dlugosch K.M."/>
        </authorList>
    </citation>
    <scope>NUCLEOTIDE SEQUENCE</scope>
    <source>
        <strain evidence="4">CAN-66</strain>
        <tissue evidence="4">Leaf</tissue>
    </source>
</reference>
<evidence type="ECO:0000256" key="1">
    <source>
        <dbReference type="ARBA" id="ARBA00022723"/>
    </source>
</evidence>
<protein>
    <recommendedName>
        <fullName evidence="3">Non-haem dioxygenase N-terminal domain-containing protein</fullName>
    </recommendedName>
</protein>
<dbReference type="Pfam" id="PF14226">
    <property type="entry name" value="DIOX_N"/>
    <property type="match status" value="1"/>
</dbReference>
<dbReference type="EMBL" id="JARYMX010000004">
    <property type="protein sequence ID" value="KAJ9551520.1"/>
    <property type="molecule type" value="Genomic_DNA"/>
</dbReference>
<evidence type="ECO:0000313" key="4">
    <source>
        <dbReference type="EMBL" id="KAJ9551520.1"/>
    </source>
</evidence>
<gene>
    <name evidence="4" type="ORF">OSB04_015565</name>
</gene>
<accession>A0AA38SZA9</accession>
<evidence type="ECO:0000313" key="5">
    <source>
        <dbReference type="Proteomes" id="UP001172457"/>
    </source>
</evidence>
<dbReference type="InterPro" id="IPR027443">
    <property type="entry name" value="IPNS-like_sf"/>
</dbReference>
<keyword evidence="1" id="KW-0479">Metal-binding</keyword>
<dbReference type="InterPro" id="IPR050295">
    <property type="entry name" value="Plant_2OG-oxidoreductases"/>
</dbReference>
<evidence type="ECO:0000259" key="3">
    <source>
        <dbReference type="Pfam" id="PF14226"/>
    </source>
</evidence>
<name>A0AA38SZA9_9ASTR</name>
<evidence type="ECO:0000256" key="2">
    <source>
        <dbReference type="ARBA" id="ARBA00023004"/>
    </source>
</evidence>
<dbReference type="AlphaFoldDB" id="A0AA38SZA9"/>
<comment type="caution">
    <text evidence="4">The sequence shown here is derived from an EMBL/GenBank/DDBJ whole genome shotgun (WGS) entry which is preliminary data.</text>
</comment>
<dbReference type="SUPFAM" id="SSF51197">
    <property type="entry name" value="Clavaminate synthase-like"/>
    <property type="match status" value="1"/>
</dbReference>
<sequence>MVVSTNTRVESLATSGIHQIPKEYIRSQDELKTITNIFDDQNDENAPQLPTIDLSGIRSNDPETRRKCRDELTRAATEWGFMHLVNHGIPGDVIDRVKAAGEGFFGQPVEEKEKYSNDIASGKRQGYGSKLANNACGQLEWEDYFFHLVFPRRNAI</sequence>
<dbReference type="InterPro" id="IPR026992">
    <property type="entry name" value="DIOX_N"/>
</dbReference>
<dbReference type="PANTHER" id="PTHR47991">
    <property type="entry name" value="OXOGLUTARATE/IRON-DEPENDENT DIOXYGENASE"/>
    <property type="match status" value="1"/>
</dbReference>
<dbReference type="Gene3D" id="2.60.120.330">
    <property type="entry name" value="B-lactam Antibiotic, Isopenicillin N Synthase, Chain"/>
    <property type="match status" value="1"/>
</dbReference>
<dbReference type="Proteomes" id="UP001172457">
    <property type="component" value="Chromosome 4"/>
</dbReference>
<organism evidence="4 5">
    <name type="scientific">Centaurea solstitialis</name>
    <name type="common">yellow star-thistle</name>
    <dbReference type="NCBI Taxonomy" id="347529"/>
    <lineage>
        <taxon>Eukaryota</taxon>
        <taxon>Viridiplantae</taxon>
        <taxon>Streptophyta</taxon>
        <taxon>Embryophyta</taxon>
        <taxon>Tracheophyta</taxon>
        <taxon>Spermatophyta</taxon>
        <taxon>Magnoliopsida</taxon>
        <taxon>eudicotyledons</taxon>
        <taxon>Gunneridae</taxon>
        <taxon>Pentapetalae</taxon>
        <taxon>asterids</taxon>
        <taxon>campanulids</taxon>
        <taxon>Asterales</taxon>
        <taxon>Asteraceae</taxon>
        <taxon>Carduoideae</taxon>
        <taxon>Cardueae</taxon>
        <taxon>Centaureinae</taxon>
        <taxon>Centaurea</taxon>
    </lineage>
</organism>
<keyword evidence="2" id="KW-0408">Iron</keyword>
<dbReference type="GO" id="GO:0046872">
    <property type="term" value="F:metal ion binding"/>
    <property type="evidence" value="ECO:0007669"/>
    <property type="project" value="UniProtKB-KW"/>
</dbReference>
<feature type="domain" description="Non-haem dioxygenase N-terminal" evidence="3">
    <location>
        <begin position="49"/>
        <end position="150"/>
    </location>
</feature>
<keyword evidence="5" id="KW-1185">Reference proteome</keyword>
<proteinExistence type="predicted"/>